<dbReference type="Proteomes" id="UP000014975">
    <property type="component" value="Unassembled WGS sequence"/>
</dbReference>
<evidence type="ECO:0000313" key="2">
    <source>
        <dbReference type="Proteomes" id="UP000014975"/>
    </source>
</evidence>
<dbReference type="SUPFAM" id="SSF53335">
    <property type="entry name" value="S-adenosyl-L-methionine-dependent methyltransferases"/>
    <property type="match status" value="1"/>
</dbReference>
<evidence type="ECO:0000313" key="1">
    <source>
        <dbReference type="EMBL" id="EPR35549.1"/>
    </source>
</evidence>
<dbReference type="GO" id="GO:0032259">
    <property type="term" value="P:methylation"/>
    <property type="evidence" value="ECO:0007669"/>
    <property type="project" value="UniProtKB-KW"/>
</dbReference>
<sequence length="357" mass="39661">MRKAAITINNVEDTYEFVRATRRDEFFAAHNAEIKRLVGDDGAIRPEFAEPVAACPICDASEHEVLFRKQGFVFKDCRNPECRHIYADPQINHEALMAAYRGAGTGKGGRTASDIWMDVLLSNANQQYDRAKYQRGMDAIEAALETGSGAPFAVLDVGCSVGIFLDTARERGWRTMGVELNERAVDYAVNTLKLDVRKALLEECGFAEASFDAVTLWGVIEHLKQPLPVLREIYRILKPGGVFVTFCPNGSSLACRVLREKAATFDGRNHPHNFTPTSIRLAMRMAGFEPLAISFHQPDIDAVINHIEGRDPYLKGEEGAGPLKQLFSGPLRAQAEDFLENVGLGYKMMTLNRKPKP</sequence>
<gene>
    <name evidence="1" type="ORF">dsat_1890</name>
</gene>
<dbReference type="PATRIC" id="fig|1121439.3.peg.277"/>
<keyword evidence="2" id="KW-1185">Reference proteome</keyword>
<comment type="caution">
    <text evidence="1">The sequence shown here is derived from an EMBL/GenBank/DDBJ whole genome shotgun (WGS) entry which is preliminary data.</text>
</comment>
<dbReference type="Pfam" id="PF13489">
    <property type="entry name" value="Methyltransf_23"/>
    <property type="match status" value="1"/>
</dbReference>
<organism evidence="1 2">
    <name type="scientific">Alkalidesulfovibrio alkalitolerans DSM 16529</name>
    <dbReference type="NCBI Taxonomy" id="1121439"/>
    <lineage>
        <taxon>Bacteria</taxon>
        <taxon>Pseudomonadati</taxon>
        <taxon>Thermodesulfobacteriota</taxon>
        <taxon>Desulfovibrionia</taxon>
        <taxon>Desulfovibrionales</taxon>
        <taxon>Desulfovibrionaceae</taxon>
        <taxon>Alkalidesulfovibrio</taxon>
    </lineage>
</organism>
<protein>
    <submittedName>
        <fullName evidence="1">Methyltransferase type 12</fullName>
    </submittedName>
</protein>
<dbReference type="GO" id="GO:0008168">
    <property type="term" value="F:methyltransferase activity"/>
    <property type="evidence" value="ECO:0007669"/>
    <property type="project" value="UniProtKB-KW"/>
</dbReference>
<reference evidence="1 2" key="1">
    <citation type="journal article" date="2013" name="Genome Announc.">
        <title>Draft genome sequences for three mercury-methylating, sulfate-reducing bacteria.</title>
        <authorList>
            <person name="Brown S.D."/>
            <person name="Hurt R.A.Jr."/>
            <person name="Gilmour C.C."/>
            <person name="Elias D.A."/>
        </authorList>
    </citation>
    <scope>NUCLEOTIDE SEQUENCE [LARGE SCALE GENOMIC DNA]</scope>
    <source>
        <strain evidence="1 2">DSM 16529</strain>
    </source>
</reference>
<name>S7UNF2_9BACT</name>
<dbReference type="PANTHER" id="PTHR43861">
    <property type="entry name" value="TRANS-ACONITATE 2-METHYLTRANSFERASE-RELATED"/>
    <property type="match status" value="1"/>
</dbReference>
<dbReference type="STRING" id="1121439.dsat_1890"/>
<keyword evidence="1" id="KW-0808">Transferase</keyword>
<accession>S7UNF2</accession>
<dbReference type="eggNOG" id="COG2227">
    <property type="taxonomic scope" value="Bacteria"/>
</dbReference>
<keyword evidence="1" id="KW-0489">Methyltransferase</keyword>
<dbReference type="Gene3D" id="3.40.50.150">
    <property type="entry name" value="Vaccinia Virus protein VP39"/>
    <property type="match status" value="1"/>
</dbReference>
<dbReference type="CDD" id="cd02440">
    <property type="entry name" value="AdoMet_MTases"/>
    <property type="match status" value="1"/>
</dbReference>
<proteinExistence type="predicted"/>
<dbReference type="RefSeq" id="WP_020885776.1">
    <property type="nucleotide sequence ID" value="NZ_ATHI01000003.1"/>
</dbReference>
<dbReference type="PANTHER" id="PTHR43861:SF6">
    <property type="entry name" value="METHYLTRANSFERASE TYPE 11"/>
    <property type="match status" value="1"/>
</dbReference>
<dbReference type="InterPro" id="IPR029063">
    <property type="entry name" value="SAM-dependent_MTases_sf"/>
</dbReference>
<dbReference type="EMBL" id="ATHI01000003">
    <property type="protein sequence ID" value="EPR35549.1"/>
    <property type="molecule type" value="Genomic_DNA"/>
</dbReference>
<dbReference type="OrthoDB" id="7342932at2"/>
<dbReference type="AlphaFoldDB" id="S7UNF2"/>